<accession>A0ABZ0CNL3</accession>
<keyword evidence="2" id="KW-1185">Reference proteome</keyword>
<evidence type="ECO:0008006" key="3">
    <source>
        <dbReference type="Google" id="ProtNLM"/>
    </source>
</evidence>
<name>A0ABZ0CNL3_9BURK</name>
<dbReference type="RefSeq" id="WP_316699062.1">
    <property type="nucleotide sequence ID" value="NZ_CP136336.1"/>
</dbReference>
<gene>
    <name evidence="1" type="ORF">RXV79_16700</name>
</gene>
<dbReference type="EMBL" id="CP136336">
    <property type="protein sequence ID" value="WOB06560.1"/>
    <property type="molecule type" value="Genomic_DNA"/>
</dbReference>
<evidence type="ECO:0000313" key="1">
    <source>
        <dbReference type="EMBL" id="WOB06560.1"/>
    </source>
</evidence>
<organism evidence="1 2">
    <name type="scientific">Piscinibacter gummiphilus</name>
    <dbReference type="NCBI Taxonomy" id="946333"/>
    <lineage>
        <taxon>Bacteria</taxon>
        <taxon>Pseudomonadati</taxon>
        <taxon>Pseudomonadota</taxon>
        <taxon>Betaproteobacteria</taxon>
        <taxon>Burkholderiales</taxon>
        <taxon>Sphaerotilaceae</taxon>
        <taxon>Piscinibacter</taxon>
    </lineage>
</organism>
<dbReference type="Proteomes" id="UP001303946">
    <property type="component" value="Chromosome"/>
</dbReference>
<protein>
    <recommendedName>
        <fullName evidence="3">Zeta toxin domain-containing protein</fullName>
    </recommendedName>
</protein>
<sequence>MDHFGIGAAMKGMALAYFQAARQSGRTTSMIESMRDGDRAVFVDSRQADIVRRRAKEMGRNIECIVVEPKQPREQLERLKPAPGRTIFDHVWVEAFYLGELQRSTHFIDEAQRMLSTEPDRPNSRHLELQLVKWRI</sequence>
<proteinExistence type="predicted"/>
<evidence type="ECO:0000313" key="2">
    <source>
        <dbReference type="Proteomes" id="UP001303946"/>
    </source>
</evidence>
<reference evidence="1 2" key="1">
    <citation type="submission" date="2023-10" db="EMBL/GenBank/DDBJ databases">
        <title>Bacteria for the degradation of biodegradable plastic PBAT(Polybutylene adipate terephthalate).</title>
        <authorList>
            <person name="Weon H.-Y."/>
            <person name="Yeon J."/>
        </authorList>
    </citation>
    <scope>NUCLEOTIDE SEQUENCE [LARGE SCALE GENOMIC DNA]</scope>
    <source>
        <strain evidence="1 2">SBD 7-3</strain>
    </source>
</reference>